<protein>
    <submittedName>
        <fullName evidence="3">Uncharacterized protein</fullName>
    </submittedName>
</protein>
<keyword evidence="2" id="KW-1185">Reference proteome</keyword>
<proteinExistence type="predicted"/>
<evidence type="ECO:0000256" key="1">
    <source>
        <dbReference type="SAM" id="Phobius"/>
    </source>
</evidence>
<keyword evidence="1" id="KW-1133">Transmembrane helix</keyword>
<feature type="transmembrane region" description="Helical" evidence="1">
    <location>
        <begin position="20"/>
        <end position="53"/>
    </location>
</feature>
<reference evidence="3" key="1">
    <citation type="submission" date="2022-11" db="UniProtKB">
        <authorList>
            <consortium name="WormBaseParasite"/>
        </authorList>
    </citation>
    <scope>IDENTIFICATION</scope>
</reference>
<keyword evidence="1" id="KW-0472">Membrane</keyword>
<name>A0A915NCQ2_9BILA</name>
<evidence type="ECO:0000313" key="3">
    <source>
        <dbReference type="WBParaSite" id="scf7180000417084.g926"/>
    </source>
</evidence>
<accession>A0A915NCQ2</accession>
<sequence length="98" mass="11345">MWAIHSALIETRQMMSIPEFISCIIVLYIQPILCLFGILFNSGCLVVFIMVWSNKDYYRKTAMFIDDTKFPAEAQAIEEFNSKAVKLFYPLLMASNYS</sequence>
<organism evidence="2 3">
    <name type="scientific">Meloidogyne floridensis</name>
    <dbReference type="NCBI Taxonomy" id="298350"/>
    <lineage>
        <taxon>Eukaryota</taxon>
        <taxon>Metazoa</taxon>
        <taxon>Ecdysozoa</taxon>
        <taxon>Nematoda</taxon>
        <taxon>Chromadorea</taxon>
        <taxon>Rhabditida</taxon>
        <taxon>Tylenchina</taxon>
        <taxon>Tylenchomorpha</taxon>
        <taxon>Tylenchoidea</taxon>
        <taxon>Meloidogynidae</taxon>
        <taxon>Meloidogyninae</taxon>
        <taxon>Meloidogyne</taxon>
    </lineage>
</organism>
<evidence type="ECO:0000313" key="2">
    <source>
        <dbReference type="Proteomes" id="UP000887560"/>
    </source>
</evidence>
<dbReference type="WBParaSite" id="scf7180000417084.g926">
    <property type="protein sequence ID" value="scf7180000417084.g926"/>
    <property type="gene ID" value="scf7180000417084.g926"/>
</dbReference>
<dbReference type="Proteomes" id="UP000887560">
    <property type="component" value="Unplaced"/>
</dbReference>
<dbReference type="AlphaFoldDB" id="A0A915NCQ2"/>
<keyword evidence="1" id="KW-0812">Transmembrane</keyword>